<gene>
    <name evidence="1" type="ORF">OM076_04975</name>
</gene>
<reference evidence="1" key="1">
    <citation type="submission" date="2022-10" db="EMBL/GenBank/DDBJ databases">
        <title>The WGS of Solirubrobacter ginsenosidimutans DSM 21036.</title>
        <authorList>
            <person name="Jiang Z."/>
        </authorList>
    </citation>
    <scope>NUCLEOTIDE SEQUENCE</scope>
    <source>
        <strain evidence="1">DSM 21036</strain>
    </source>
</reference>
<dbReference type="SUPFAM" id="SSF53335">
    <property type="entry name" value="S-adenosyl-L-methionine-dependent methyltransferases"/>
    <property type="match status" value="1"/>
</dbReference>
<keyword evidence="1" id="KW-0489">Methyltransferase</keyword>
<dbReference type="InterPro" id="IPR029063">
    <property type="entry name" value="SAM-dependent_MTases_sf"/>
</dbReference>
<keyword evidence="1" id="KW-0808">Transferase</keyword>
<dbReference type="AlphaFoldDB" id="A0A9X3MN26"/>
<dbReference type="GO" id="GO:0008168">
    <property type="term" value="F:methyltransferase activity"/>
    <property type="evidence" value="ECO:0007669"/>
    <property type="project" value="UniProtKB-KW"/>
</dbReference>
<evidence type="ECO:0000313" key="2">
    <source>
        <dbReference type="Proteomes" id="UP001149140"/>
    </source>
</evidence>
<dbReference type="RefSeq" id="WP_270038366.1">
    <property type="nucleotide sequence ID" value="NZ_JAPDOD010000003.1"/>
</dbReference>
<sequence>MTDALEIEGWLTEAQAERLRACAARVRPEGAVVEIGSFRGRSTVVLASAAGAVIAIDPHAGSDRGPQEIEAEASRGDADHAAFLANLTAAGVADRVVHVRKFSSDALGDVSGSVSLLYVDGAHRFDPARADLVDWGRRVVPGGTMLVHDAFSSIGVTLALLFVCAGSRSWRYVGRTGSLAEYEKRVAGDGRARDLLRHLAELPWFARNVAIKALVLAGRRRWAERIGLDPAAPWPY</sequence>
<dbReference type="Pfam" id="PF13578">
    <property type="entry name" value="Methyltransf_24"/>
    <property type="match status" value="1"/>
</dbReference>
<dbReference type="EMBL" id="JAPDOD010000003">
    <property type="protein sequence ID" value="MDA0159606.1"/>
    <property type="molecule type" value="Genomic_DNA"/>
</dbReference>
<evidence type="ECO:0000313" key="1">
    <source>
        <dbReference type="EMBL" id="MDA0159606.1"/>
    </source>
</evidence>
<dbReference type="Gene3D" id="3.40.50.150">
    <property type="entry name" value="Vaccinia Virus protein VP39"/>
    <property type="match status" value="1"/>
</dbReference>
<keyword evidence="2" id="KW-1185">Reference proteome</keyword>
<accession>A0A9X3MN26</accession>
<dbReference type="GO" id="GO:0032259">
    <property type="term" value="P:methylation"/>
    <property type="evidence" value="ECO:0007669"/>
    <property type="project" value="UniProtKB-KW"/>
</dbReference>
<proteinExistence type="predicted"/>
<protein>
    <submittedName>
        <fullName evidence="1">Class I SAM-dependent methyltransferase</fullName>
    </submittedName>
</protein>
<comment type="caution">
    <text evidence="1">The sequence shown here is derived from an EMBL/GenBank/DDBJ whole genome shotgun (WGS) entry which is preliminary data.</text>
</comment>
<name>A0A9X3MN26_9ACTN</name>
<dbReference type="Proteomes" id="UP001149140">
    <property type="component" value="Unassembled WGS sequence"/>
</dbReference>
<organism evidence="1 2">
    <name type="scientific">Solirubrobacter ginsenosidimutans</name>
    <dbReference type="NCBI Taxonomy" id="490573"/>
    <lineage>
        <taxon>Bacteria</taxon>
        <taxon>Bacillati</taxon>
        <taxon>Actinomycetota</taxon>
        <taxon>Thermoleophilia</taxon>
        <taxon>Solirubrobacterales</taxon>
        <taxon>Solirubrobacteraceae</taxon>
        <taxon>Solirubrobacter</taxon>
    </lineage>
</organism>